<dbReference type="Pfam" id="PF00581">
    <property type="entry name" value="Rhodanese"/>
    <property type="match status" value="1"/>
</dbReference>
<dbReference type="EMBL" id="DS113645">
    <property type="protein sequence ID" value="EAX99219.1"/>
    <property type="molecule type" value="Genomic_DNA"/>
</dbReference>
<dbReference type="AlphaFoldDB" id="A2F7A4"/>
<dbReference type="GO" id="GO:0051301">
    <property type="term" value="P:cell division"/>
    <property type="evidence" value="ECO:0007669"/>
    <property type="project" value="UniProtKB-KW"/>
</dbReference>
<evidence type="ECO:0000256" key="8">
    <source>
        <dbReference type="ARBA" id="ARBA00051722"/>
    </source>
</evidence>
<dbReference type="GO" id="GO:0005737">
    <property type="term" value="C:cytoplasm"/>
    <property type="evidence" value="ECO:0000318"/>
    <property type="project" value="GO_Central"/>
</dbReference>
<keyword evidence="5" id="KW-0378">Hydrolase</keyword>
<dbReference type="GO" id="GO:0004725">
    <property type="term" value="F:protein tyrosine phosphatase activity"/>
    <property type="evidence" value="ECO:0000318"/>
    <property type="project" value="GO_Central"/>
</dbReference>
<dbReference type="eggNOG" id="KOG3772">
    <property type="taxonomic scope" value="Eukaryota"/>
</dbReference>
<keyword evidence="7" id="KW-0131">Cell cycle</keyword>
<dbReference type="PRINTS" id="PR00716">
    <property type="entry name" value="MPIPHPHTASE"/>
</dbReference>
<comment type="similarity">
    <text evidence="1">Belongs to the MPI phosphatase family.</text>
</comment>
<dbReference type="Gene3D" id="3.40.250.10">
    <property type="entry name" value="Rhodanese-like domain"/>
    <property type="match status" value="1"/>
</dbReference>
<dbReference type="PANTHER" id="PTHR10828:SF17">
    <property type="entry name" value="PROTEIN-TYROSINE-PHOSPHATASE"/>
    <property type="match status" value="1"/>
</dbReference>
<keyword evidence="11" id="KW-1185">Reference proteome</keyword>
<reference evidence="10" key="1">
    <citation type="submission" date="2006-10" db="EMBL/GenBank/DDBJ databases">
        <authorList>
            <person name="Amadeo P."/>
            <person name="Zhao Q."/>
            <person name="Wortman J."/>
            <person name="Fraser-Liggett C."/>
            <person name="Carlton J."/>
        </authorList>
    </citation>
    <scope>NUCLEOTIDE SEQUENCE</scope>
    <source>
        <strain evidence="10">G3</strain>
    </source>
</reference>
<evidence type="ECO:0000256" key="3">
    <source>
        <dbReference type="ARBA" id="ARBA00022618"/>
    </source>
</evidence>
<dbReference type="SMART" id="SM00450">
    <property type="entry name" value="RHOD"/>
    <property type="match status" value="1"/>
</dbReference>
<evidence type="ECO:0000313" key="10">
    <source>
        <dbReference type="EMBL" id="EAX99219.1"/>
    </source>
</evidence>
<evidence type="ECO:0000256" key="7">
    <source>
        <dbReference type="ARBA" id="ARBA00023306"/>
    </source>
</evidence>
<evidence type="ECO:0000256" key="1">
    <source>
        <dbReference type="ARBA" id="ARBA00011065"/>
    </source>
</evidence>
<keyword evidence="4" id="KW-0498">Mitosis</keyword>
<evidence type="ECO:0000256" key="5">
    <source>
        <dbReference type="ARBA" id="ARBA00022801"/>
    </source>
</evidence>
<reference evidence="10" key="2">
    <citation type="journal article" date="2007" name="Science">
        <title>Draft genome sequence of the sexually transmitted pathogen Trichomonas vaginalis.</title>
        <authorList>
            <person name="Carlton J.M."/>
            <person name="Hirt R.P."/>
            <person name="Silva J.C."/>
            <person name="Delcher A.L."/>
            <person name="Schatz M."/>
            <person name="Zhao Q."/>
            <person name="Wortman J.R."/>
            <person name="Bidwell S.L."/>
            <person name="Alsmark U.C.M."/>
            <person name="Besteiro S."/>
            <person name="Sicheritz-Ponten T."/>
            <person name="Noel C.J."/>
            <person name="Dacks J.B."/>
            <person name="Foster P.G."/>
            <person name="Simillion C."/>
            <person name="Van de Peer Y."/>
            <person name="Miranda-Saavedra D."/>
            <person name="Barton G.J."/>
            <person name="Westrop G.D."/>
            <person name="Mueller S."/>
            <person name="Dessi D."/>
            <person name="Fiori P.L."/>
            <person name="Ren Q."/>
            <person name="Paulsen I."/>
            <person name="Zhang H."/>
            <person name="Bastida-Corcuera F.D."/>
            <person name="Simoes-Barbosa A."/>
            <person name="Brown M.T."/>
            <person name="Hayes R.D."/>
            <person name="Mukherjee M."/>
            <person name="Okumura C.Y."/>
            <person name="Schneider R."/>
            <person name="Smith A.J."/>
            <person name="Vanacova S."/>
            <person name="Villalvazo M."/>
            <person name="Haas B.J."/>
            <person name="Pertea M."/>
            <person name="Feldblyum T.V."/>
            <person name="Utterback T.R."/>
            <person name="Shu C.L."/>
            <person name="Osoegawa K."/>
            <person name="de Jong P.J."/>
            <person name="Hrdy I."/>
            <person name="Horvathova L."/>
            <person name="Zubacova Z."/>
            <person name="Dolezal P."/>
            <person name="Malik S.B."/>
            <person name="Logsdon J.M. Jr."/>
            <person name="Henze K."/>
            <person name="Gupta A."/>
            <person name="Wang C.C."/>
            <person name="Dunne R.L."/>
            <person name="Upcroft J.A."/>
            <person name="Upcroft P."/>
            <person name="White O."/>
            <person name="Salzberg S.L."/>
            <person name="Tang P."/>
            <person name="Chiu C.-H."/>
            <person name="Lee Y.-S."/>
            <person name="Embley T.M."/>
            <person name="Coombs G.H."/>
            <person name="Mottram J.C."/>
            <person name="Tachezy J."/>
            <person name="Fraser-Liggett C.M."/>
            <person name="Johnson P.J."/>
        </authorList>
    </citation>
    <scope>NUCLEOTIDE SEQUENCE [LARGE SCALE GENOMIC DNA]</scope>
    <source>
        <strain evidence="10">G3</strain>
    </source>
</reference>
<dbReference type="SUPFAM" id="SSF52821">
    <property type="entry name" value="Rhodanese/Cell cycle control phosphatase"/>
    <property type="match status" value="1"/>
</dbReference>
<keyword evidence="3" id="KW-0132">Cell division</keyword>
<keyword evidence="6" id="KW-0904">Protein phosphatase</keyword>
<dbReference type="GO" id="GO:0005634">
    <property type="term" value="C:nucleus"/>
    <property type="evidence" value="ECO:0000318"/>
    <property type="project" value="GO_Central"/>
</dbReference>
<evidence type="ECO:0000256" key="2">
    <source>
        <dbReference type="ARBA" id="ARBA00013064"/>
    </source>
</evidence>
<dbReference type="OrthoDB" id="26523at2759"/>
<dbReference type="STRING" id="5722.A2F7A4"/>
<accession>A2F7A4</accession>
<evidence type="ECO:0000256" key="6">
    <source>
        <dbReference type="ARBA" id="ARBA00022912"/>
    </source>
</evidence>
<dbReference type="GO" id="GO:0000086">
    <property type="term" value="P:G2/M transition of mitotic cell cycle"/>
    <property type="evidence" value="ECO:0000318"/>
    <property type="project" value="GO_Central"/>
</dbReference>
<gene>
    <name evidence="10" type="ORF">TVAG_236640</name>
</gene>
<dbReference type="PROSITE" id="PS50206">
    <property type="entry name" value="RHODANESE_3"/>
    <property type="match status" value="1"/>
</dbReference>
<evidence type="ECO:0000256" key="4">
    <source>
        <dbReference type="ARBA" id="ARBA00022776"/>
    </source>
</evidence>
<sequence>MLSSSIPLPDFDNTIVEPRMKKPKRALFRTQSCNFSDKQNRVLPVISQTDAVPRITCDTMNDVLNGVYNSEFKQLFIIDCRFPYEYEGGHIKNAKNSNSPTDLFQQFFEETIRSSIIIFHCEFSQSRGPTMAGLFRDHDRNVNWNLYPFLYYPDVYILDGGYKEFYEKYPNHCDGGYMRMHTQEHVDNGNLQHYNTIFRNEIEKINEKKREVLLPPSKNTCPISPLANSRKRSSLIDSPIATKKRSL</sequence>
<dbReference type="OMA" id="QHYNTIF"/>
<name>A2F7A4_TRIV3</name>
<dbReference type="EC" id="3.1.3.48" evidence="2"/>
<dbReference type="PANTHER" id="PTHR10828">
    <property type="entry name" value="M-PHASE INDUCER PHOSPHATASE DUAL SPECIFICITY PHOSPHATASE CDC25"/>
    <property type="match status" value="1"/>
</dbReference>
<dbReference type="InterPro" id="IPR036873">
    <property type="entry name" value="Rhodanese-like_dom_sf"/>
</dbReference>
<dbReference type="SMR" id="A2F7A4"/>
<protein>
    <recommendedName>
        <fullName evidence="2">protein-tyrosine-phosphatase</fullName>
        <ecNumber evidence="2">3.1.3.48</ecNumber>
    </recommendedName>
</protein>
<evidence type="ECO:0000313" key="11">
    <source>
        <dbReference type="Proteomes" id="UP000001542"/>
    </source>
</evidence>
<dbReference type="Proteomes" id="UP000001542">
    <property type="component" value="Unassembled WGS sequence"/>
</dbReference>
<dbReference type="InterPro" id="IPR001763">
    <property type="entry name" value="Rhodanese-like_dom"/>
</dbReference>
<dbReference type="FunFam" id="3.40.250.10:FF:000021">
    <property type="entry name" value="M-phase inducer phosphatase cdc-25.2"/>
    <property type="match status" value="1"/>
</dbReference>
<dbReference type="InterPro" id="IPR000751">
    <property type="entry name" value="MPI_Phosphatase"/>
</dbReference>
<dbReference type="VEuPathDB" id="TrichDB:TVAGG3_0002820"/>
<organism evidence="10 11">
    <name type="scientific">Trichomonas vaginalis (strain ATCC PRA-98 / G3)</name>
    <dbReference type="NCBI Taxonomy" id="412133"/>
    <lineage>
        <taxon>Eukaryota</taxon>
        <taxon>Metamonada</taxon>
        <taxon>Parabasalia</taxon>
        <taxon>Trichomonadida</taxon>
        <taxon>Trichomonadidae</taxon>
        <taxon>Trichomonas</taxon>
    </lineage>
</organism>
<dbReference type="InParanoid" id="A2F7A4"/>
<dbReference type="VEuPathDB" id="TrichDB:TVAG_236640"/>
<dbReference type="KEGG" id="tva:4757024"/>
<dbReference type="GO" id="GO:0010971">
    <property type="term" value="P:positive regulation of G2/M transition of mitotic cell cycle"/>
    <property type="evidence" value="ECO:0000318"/>
    <property type="project" value="GO_Central"/>
</dbReference>
<feature type="domain" description="Rhodanese" evidence="9">
    <location>
        <begin position="71"/>
        <end position="174"/>
    </location>
</feature>
<dbReference type="GO" id="GO:0110032">
    <property type="term" value="P:positive regulation of G2/MI transition of meiotic cell cycle"/>
    <property type="evidence" value="ECO:0000318"/>
    <property type="project" value="GO_Central"/>
</dbReference>
<comment type="catalytic activity">
    <reaction evidence="8">
        <text>O-phospho-L-tyrosyl-[protein] + H2O = L-tyrosyl-[protein] + phosphate</text>
        <dbReference type="Rhea" id="RHEA:10684"/>
        <dbReference type="Rhea" id="RHEA-COMP:10136"/>
        <dbReference type="Rhea" id="RHEA-COMP:20101"/>
        <dbReference type="ChEBI" id="CHEBI:15377"/>
        <dbReference type="ChEBI" id="CHEBI:43474"/>
        <dbReference type="ChEBI" id="CHEBI:46858"/>
        <dbReference type="ChEBI" id="CHEBI:61978"/>
        <dbReference type="EC" id="3.1.3.48"/>
    </reaction>
</comment>
<evidence type="ECO:0000259" key="9">
    <source>
        <dbReference type="PROSITE" id="PS50206"/>
    </source>
</evidence>
<dbReference type="RefSeq" id="XP_001312149.1">
    <property type="nucleotide sequence ID" value="XM_001312148.1"/>
</dbReference>
<proteinExistence type="inferred from homology"/>